<feature type="transmembrane region" description="Helical" evidence="6">
    <location>
        <begin position="90"/>
        <end position="110"/>
    </location>
</feature>
<dbReference type="GO" id="GO:0016020">
    <property type="term" value="C:membrane"/>
    <property type="evidence" value="ECO:0007669"/>
    <property type="project" value="UniProtKB-SubCell"/>
</dbReference>
<evidence type="ECO:0000256" key="2">
    <source>
        <dbReference type="ARBA" id="ARBA00022448"/>
    </source>
</evidence>
<keyword evidence="3 6" id="KW-0812">Transmembrane</keyword>
<dbReference type="GO" id="GO:0022857">
    <property type="term" value="F:transmembrane transporter activity"/>
    <property type="evidence" value="ECO:0007669"/>
    <property type="project" value="InterPro"/>
</dbReference>
<dbReference type="Gene3D" id="1.20.1740.10">
    <property type="entry name" value="Amino acid/polyamine transporter I"/>
    <property type="match status" value="1"/>
</dbReference>
<evidence type="ECO:0000256" key="1">
    <source>
        <dbReference type="ARBA" id="ARBA00004141"/>
    </source>
</evidence>
<keyword evidence="8" id="KW-1185">Reference proteome</keyword>
<evidence type="ECO:0000313" key="8">
    <source>
        <dbReference type="Proteomes" id="UP001465755"/>
    </source>
</evidence>
<proteinExistence type="predicted"/>
<keyword evidence="4 6" id="KW-1133">Transmembrane helix</keyword>
<evidence type="ECO:0000256" key="5">
    <source>
        <dbReference type="ARBA" id="ARBA00023136"/>
    </source>
</evidence>
<protein>
    <recommendedName>
        <fullName evidence="9">Amino acid transporter</fullName>
    </recommendedName>
</protein>
<dbReference type="PANTHER" id="PTHR45649:SF26">
    <property type="entry name" value="OS04G0435100 PROTEIN"/>
    <property type="match status" value="1"/>
</dbReference>
<evidence type="ECO:0000256" key="3">
    <source>
        <dbReference type="ARBA" id="ARBA00022692"/>
    </source>
</evidence>
<comment type="caution">
    <text evidence="7">The sequence shown here is derived from an EMBL/GenBank/DDBJ whole genome shotgun (WGS) entry which is preliminary data.</text>
</comment>
<name>A0AAW1NZ62_9CHLO</name>
<reference evidence="7 8" key="1">
    <citation type="journal article" date="2024" name="Nat. Commun.">
        <title>Phylogenomics reveals the evolutionary origins of lichenization in chlorophyte algae.</title>
        <authorList>
            <person name="Puginier C."/>
            <person name="Libourel C."/>
            <person name="Otte J."/>
            <person name="Skaloud P."/>
            <person name="Haon M."/>
            <person name="Grisel S."/>
            <person name="Petersen M."/>
            <person name="Berrin J.G."/>
            <person name="Delaux P.M."/>
            <person name="Dal Grande F."/>
            <person name="Keller J."/>
        </authorList>
    </citation>
    <scope>NUCLEOTIDE SEQUENCE [LARGE SCALE GENOMIC DNA]</scope>
    <source>
        <strain evidence="7 8">SAG 2036</strain>
    </source>
</reference>
<dbReference type="AlphaFoldDB" id="A0AAW1NZ62"/>
<dbReference type="PANTHER" id="PTHR45649">
    <property type="entry name" value="AMINO-ACID PERMEASE BAT1"/>
    <property type="match status" value="1"/>
</dbReference>
<feature type="transmembrane region" description="Helical" evidence="6">
    <location>
        <begin position="224"/>
        <end position="243"/>
    </location>
</feature>
<feature type="transmembrane region" description="Helical" evidence="6">
    <location>
        <begin position="255"/>
        <end position="281"/>
    </location>
</feature>
<feature type="transmembrane region" description="Helical" evidence="6">
    <location>
        <begin position="25"/>
        <end position="50"/>
    </location>
</feature>
<feature type="transmembrane region" description="Helical" evidence="6">
    <location>
        <begin position="318"/>
        <end position="340"/>
    </location>
</feature>
<dbReference type="Proteomes" id="UP001465755">
    <property type="component" value="Unassembled WGS sequence"/>
</dbReference>
<evidence type="ECO:0000256" key="6">
    <source>
        <dbReference type="SAM" id="Phobius"/>
    </source>
</evidence>
<feature type="transmembrane region" description="Helical" evidence="6">
    <location>
        <begin position="173"/>
        <end position="196"/>
    </location>
</feature>
<sequence>MSNTTQEFRLTRLGLKQEFRREFDFLASFGLSFIVQSPLLGVSIGLTYAWQTGGPASASWGWVIVSVGSMFVGLSMAEIVSALPASGGPFFWSSWLGGTQGPVLSFVTGWLNMFGQLALSTGNAISAVSSVAAIVSMTTGNPLSGAHQLLLQLGILVLGGAVNICQPRTVARFLALGIFVNFVGVIFVVLLLPAVAPWRQSPKFVFTTFFDKSLSPNEVPSNTYLWFQALCMGLFTIAGYDCCSHITEETKGADVLTPLAIIYSIAASAILGYVLLLGLLFCVQDKDPWALLNPDNQAHGFVAGQLVWDMFAARFGTGAGSASVLCICAVSGIMCTAASLTSNSRCLFAFARSRAVPFSSFCKHVQPGHRLDCAGLDPRILGGSVSTRNLSSGD</sequence>
<evidence type="ECO:0008006" key="9">
    <source>
        <dbReference type="Google" id="ProtNLM"/>
    </source>
</evidence>
<comment type="subcellular location">
    <subcellularLocation>
        <location evidence="1">Membrane</location>
        <topology evidence="1">Multi-pass membrane protein</topology>
    </subcellularLocation>
</comment>
<dbReference type="Pfam" id="PF13520">
    <property type="entry name" value="AA_permease_2"/>
    <property type="match status" value="1"/>
</dbReference>
<dbReference type="EMBL" id="JALJOQ010000084">
    <property type="protein sequence ID" value="KAK9800250.1"/>
    <property type="molecule type" value="Genomic_DNA"/>
</dbReference>
<accession>A0AAW1NZ62</accession>
<feature type="transmembrane region" description="Helical" evidence="6">
    <location>
        <begin position="62"/>
        <end position="84"/>
    </location>
</feature>
<keyword evidence="5 6" id="KW-0472">Membrane</keyword>
<gene>
    <name evidence="7" type="ORF">WJX73_006386</name>
</gene>
<organism evidence="7 8">
    <name type="scientific">Symbiochloris irregularis</name>
    <dbReference type="NCBI Taxonomy" id="706552"/>
    <lineage>
        <taxon>Eukaryota</taxon>
        <taxon>Viridiplantae</taxon>
        <taxon>Chlorophyta</taxon>
        <taxon>core chlorophytes</taxon>
        <taxon>Trebouxiophyceae</taxon>
        <taxon>Trebouxiales</taxon>
        <taxon>Trebouxiaceae</taxon>
        <taxon>Symbiochloris</taxon>
    </lineage>
</organism>
<feature type="transmembrane region" description="Helical" evidence="6">
    <location>
        <begin position="149"/>
        <end position="166"/>
    </location>
</feature>
<keyword evidence="2" id="KW-0813">Transport</keyword>
<evidence type="ECO:0000313" key="7">
    <source>
        <dbReference type="EMBL" id="KAK9800250.1"/>
    </source>
</evidence>
<dbReference type="InterPro" id="IPR002293">
    <property type="entry name" value="AA/rel_permease1"/>
</dbReference>
<dbReference type="PIRSF" id="PIRSF006060">
    <property type="entry name" value="AA_transporter"/>
    <property type="match status" value="1"/>
</dbReference>
<evidence type="ECO:0000256" key="4">
    <source>
        <dbReference type="ARBA" id="ARBA00022989"/>
    </source>
</evidence>